<organism evidence="1 2">
    <name type="scientific">Ambrosia artemisiifolia</name>
    <name type="common">Common ragweed</name>
    <dbReference type="NCBI Taxonomy" id="4212"/>
    <lineage>
        <taxon>Eukaryota</taxon>
        <taxon>Viridiplantae</taxon>
        <taxon>Streptophyta</taxon>
        <taxon>Embryophyta</taxon>
        <taxon>Tracheophyta</taxon>
        <taxon>Spermatophyta</taxon>
        <taxon>Magnoliopsida</taxon>
        <taxon>eudicotyledons</taxon>
        <taxon>Gunneridae</taxon>
        <taxon>Pentapetalae</taxon>
        <taxon>asterids</taxon>
        <taxon>campanulids</taxon>
        <taxon>Asterales</taxon>
        <taxon>Asteraceae</taxon>
        <taxon>Asteroideae</taxon>
        <taxon>Heliantheae alliance</taxon>
        <taxon>Heliantheae</taxon>
        <taxon>Ambrosia</taxon>
    </lineage>
</organism>
<evidence type="ECO:0000313" key="1">
    <source>
        <dbReference type="EMBL" id="KAI7753173.1"/>
    </source>
</evidence>
<sequence length="95" mass="10248">MSGNDGNGGDDRERLPAASMSVTSVLYMKDGVSIVTAGEVDSRFPVRMDVATCSSSNYGQNDTNIKKTNSRLPFLNLNLNMLPDCRPAAKRGVSY</sequence>
<reference evidence="1" key="1">
    <citation type="submission" date="2022-06" db="EMBL/GenBank/DDBJ databases">
        <title>Uncovering the hologenomic basis of an extraordinary plant invasion.</title>
        <authorList>
            <person name="Bieker V.C."/>
            <person name="Martin M.D."/>
            <person name="Gilbert T."/>
            <person name="Hodgins K."/>
            <person name="Battlay P."/>
            <person name="Petersen B."/>
            <person name="Wilson J."/>
        </authorList>
    </citation>
    <scope>NUCLEOTIDE SEQUENCE</scope>
    <source>
        <strain evidence="1">AA19_3_7</strain>
        <tissue evidence="1">Leaf</tissue>
    </source>
</reference>
<dbReference type="EMBL" id="JAMZMK010005523">
    <property type="protein sequence ID" value="KAI7753173.1"/>
    <property type="molecule type" value="Genomic_DNA"/>
</dbReference>
<dbReference type="Proteomes" id="UP001206925">
    <property type="component" value="Unassembled WGS sequence"/>
</dbReference>
<proteinExistence type="predicted"/>
<evidence type="ECO:0000313" key="2">
    <source>
        <dbReference type="Proteomes" id="UP001206925"/>
    </source>
</evidence>
<keyword evidence="2" id="KW-1185">Reference proteome</keyword>
<accession>A0AAD5D2V9</accession>
<name>A0AAD5D2V9_AMBAR</name>
<protein>
    <submittedName>
        <fullName evidence="1">Uncharacterized protein</fullName>
    </submittedName>
</protein>
<comment type="caution">
    <text evidence="1">The sequence shown here is derived from an EMBL/GenBank/DDBJ whole genome shotgun (WGS) entry which is preliminary data.</text>
</comment>
<gene>
    <name evidence="1" type="ORF">M8C21_020278</name>
</gene>
<dbReference type="AlphaFoldDB" id="A0AAD5D2V9"/>